<sequence>MDTKEMNKPVTPATPDMSEKNHNIKGDLTFDDKVIQKIVGIALEKIDGLLTVDGGFFSNLAEKLVNTDNVTSGIDVEVGKKQVAVDLDIVAEYGKDITDIYEQIKKVISEEMNKMTSLDVIEVNVNVVDVKTREQYEEDSVTVQDRVGDAAESTGEFASRQTDKAKSAMNRTGNKAKNSINEAKEPRVQ</sequence>
<dbReference type="Proteomes" id="UP000774130">
    <property type="component" value="Unassembled WGS sequence"/>
</dbReference>
<dbReference type="PANTHER" id="PTHR34297">
    <property type="entry name" value="HYPOTHETICAL CYTOSOLIC PROTEIN-RELATED"/>
    <property type="match status" value="1"/>
</dbReference>
<name>A0ABS6TF57_9ENTE</name>
<evidence type="ECO:0000256" key="3">
    <source>
        <dbReference type="SAM" id="MobiDB-lite"/>
    </source>
</evidence>
<feature type="compositionally biased region" description="Polar residues" evidence="3">
    <location>
        <begin position="169"/>
        <end position="181"/>
    </location>
</feature>
<dbReference type="PANTHER" id="PTHR34297:SF3">
    <property type="entry name" value="ALKALINE SHOCK PROTEIN 23"/>
    <property type="match status" value="1"/>
</dbReference>
<evidence type="ECO:0000313" key="4">
    <source>
        <dbReference type="EMBL" id="MBV7391464.1"/>
    </source>
</evidence>
<gene>
    <name evidence="4" type="ORF">KUA55_12295</name>
</gene>
<dbReference type="EMBL" id="JAHUZB010000004">
    <property type="protein sequence ID" value="MBV7391464.1"/>
    <property type="molecule type" value="Genomic_DNA"/>
</dbReference>
<dbReference type="RefSeq" id="WP_218326656.1">
    <property type="nucleotide sequence ID" value="NZ_JAHUZB010000004.1"/>
</dbReference>
<evidence type="ECO:0000256" key="2">
    <source>
        <dbReference type="ARBA" id="ARBA00039575"/>
    </source>
</evidence>
<dbReference type="Pfam" id="PF03780">
    <property type="entry name" value="Asp23"/>
    <property type="match status" value="1"/>
</dbReference>
<dbReference type="InterPro" id="IPR005531">
    <property type="entry name" value="Asp23"/>
</dbReference>
<protein>
    <recommendedName>
        <fullName evidence="2">Stress response regulator gls24 homolog</fullName>
    </recommendedName>
</protein>
<evidence type="ECO:0000256" key="1">
    <source>
        <dbReference type="ARBA" id="ARBA00005721"/>
    </source>
</evidence>
<comment type="similarity">
    <text evidence="1">Belongs to the asp23 family.</text>
</comment>
<feature type="region of interest" description="Disordered" evidence="3">
    <location>
        <begin position="1"/>
        <end position="22"/>
    </location>
</feature>
<comment type="caution">
    <text evidence="4">The sequence shown here is derived from an EMBL/GenBank/DDBJ whole genome shotgun (WGS) entry which is preliminary data.</text>
</comment>
<keyword evidence="5" id="KW-1185">Reference proteome</keyword>
<accession>A0ABS6TF57</accession>
<reference evidence="4 5" key="1">
    <citation type="submission" date="2021-06" db="EMBL/GenBank/DDBJ databases">
        <title>Enterococcus alishanensis sp. nov., a novel lactic acid bacterium isolated from fresh coffee beans.</title>
        <authorList>
            <person name="Chen Y.-S."/>
        </authorList>
    </citation>
    <scope>NUCLEOTIDE SEQUENCE [LARGE SCALE GENOMIC DNA]</scope>
    <source>
        <strain evidence="4 5">ALS3</strain>
    </source>
</reference>
<proteinExistence type="inferred from homology"/>
<feature type="region of interest" description="Disordered" evidence="3">
    <location>
        <begin position="138"/>
        <end position="189"/>
    </location>
</feature>
<evidence type="ECO:0000313" key="5">
    <source>
        <dbReference type="Proteomes" id="UP000774130"/>
    </source>
</evidence>
<organism evidence="4 5">
    <name type="scientific">Enterococcus alishanensis</name>
    <dbReference type="NCBI Taxonomy" id="1303817"/>
    <lineage>
        <taxon>Bacteria</taxon>
        <taxon>Bacillati</taxon>
        <taxon>Bacillota</taxon>
        <taxon>Bacilli</taxon>
        <taxon>Lactobacillales</taxon>
        <taxon>Enterococcaceae</taxon>
        <taxon>Enterococcus</taxon>
    </lineage>
</organism>